<keyword evidence="3" id="KW-1185">Reference proteome</keyword>
<dbReference type="AlphaFoldDB" id="A0AA40F0F9"/>
<evidence type="ECO:0000313" key="2">
    <source>
        <dbReference type="EMBL" id="KAK0748975.1"/>
    </source>
</evidence>
<reference evidence="2" key="1">
    <citation type="submission" date="2023-06" db="EMBL/GenBank/DDBJ databases">
        <title>Genome-scale phylogeny and comparative genomics of the fungal order Sordariales.</title>
        <authorList>
            <consortium name="Lawrence Berkeley National Laboratory"/>
            <person name="Hensen N."/>
            <person name="Bonometti L."/>
            <person name="Westerberg I."/>
            <person name="Brannstrom I.O."/>
            <person name="Guillou S."/>
            <person name="Cros-Aarteil S."/>
            <person name="Calhoun S."/>
            <person name="Haridas S."/>
            <person name="Kuo A."/>
            <person name="Mondo S."/>
            <person name="Pangilinan J."/>
            <person name="Riley R."/>
            <person name="LaButti K."/>
            <person name="Andreopoulos B."/>
            <person name="Lipzen A."/>
            <person name="Chen C."/>
            <person name="Yanf M."/>
            <person name="Daum C."/>
            <person name="Ng V."/>
            <person name="Clum A."/>
            <person name="Steindorff A."/>
            <person name="Ohm R."/>
            <person name="Martin F."/>
            <person name="Silar P."/>
            <person name="Natvig D."/>
            <person name="Lalanne C."/>
            <person name="Gautier V."/>
            <person name="Ament-velasquez S.L."/>
            <person name="Kruys A."/>
            <person name="Hutchinson M.I."/>
            <person name="Powell A.J."/>
            <person name="Barry K."/>
            <person name="Miller A.N."/>
            <person name="Grigoriev I.V."/>
            <person name="Debuchy R."/>
            <person name="Gladieux P."/>
            <person name="Thoren M.H."/>
            <person name="Johannesson H."/>
        </authorList>
    </citation>
    <scope>NUCLEOTIDE SEQUENCE</scope>
    <source>
        <strain evidence="2">SMH3187-1</strain>
    </source>
</reference>
<accession>A0AA40F0F9</accession>
<sequence>MARVYGDAATLPCLPSPPPAAASASSPTIPSPPPNRPLSHSTSTPPDDPAYHVLAQREDPNEECLRSLTNSAPLSFRGWTLQESALSLRTLFYGARQLYWERPNPTLLEEYYHLVAECSSRALTYPSDKFPALSGLVRRLQPALRTEYLASLWLSDIRRGLLWFPEVGFAPHVVPARAPSWAWAATDTRALFDFGVFGGEDEDDEVGEERAAGVFGGGGWEDVV</sequence>
<proteinExistence type="predicted"/>
<protein>
    <submittedName>
        <fullName evidence="2">Uncharacterized protein</fullName>
    </submittedName>
</protein>
<dbReference type="EMBL" id="JAUKUD010000003">
    <property type="protein sequence ID" value="KAK0748975.1"/>
    <property type="molecule type" value="Genomic_DNA"/>
</dbReference>
<dbReference type="PANTHER" id="PTHR33112:SF16">
    <property type="entry name" value="HETEROKARYON INCOMPATIBILITY DOMAIN-CONTAINING PROTEIN"/>
    <property type="match status" value="1"/>
</dbReference>
<feature type="region of interest" description="Disordered" evidence="1">
    <location>
        <begin position="1"/>
        <end position="49"/>
    </location>
</feature>
<name>A0AA40F0F9_9PEZI</name>
<comment type="caution">
    <text evidence="2">The sequence shown here is derived from an EMBL/GenBank/DDBJ whole genome shotgun (WGS) entry which is preliminary data.</text>
</comment>
<evidence type="ECO:0000313" key="3">
    <source>
        <dbReference type="Proteomes" id="UP001172155"/>
    </source>
</evidence>
<dbReference type="Proteomes" id="UP001172155">
    <property type="component" value="Unassembled WGS sequence"/>
</dbReference>
<gene>
    <name evidence="2" type="ORF">B0T18DRAFT_427185</name>
</gene>
<organism evidence="2 3">
    <name type="scientific">Schizothecium vesticola</name>
    <dbReference type="NCBI Taxonomy" id="314040"/>
    <lineage>
        <taxon>Eukaryota</taxon>
        <taxon>Fungi</taxon>
        <taxon>Dikarya</taxon>
        <taxon>Ascomycota</taxon>
        <taxon>Pezizomycotina</taxon>
        <taxon>Sordariomycetes</taxon>
        <taxon>Sordariomycetidae</taxon>
        <taxon>Sordariales</taxon>
        <taxon>Schizotheciaceae</taxon>
        <taxon>Schizothecium</taxon>
    </lineage>
</organism>
<dbReference type="PANTHER" id="PTHR33112">
    <property type="entry name" value="DOMAIN PROTEIN, PUTATIVE-RELATED"/>
    <property type="match status" value="1"/>
</dbReference>
<evidence type="ECO:0000256" key="1">
    <source>
        <dbReference type="SAM" id="MobiDB-lite"/>
    </source>
</evidence>